<gene>
    <name evidence="1" type="ORF">IC617_08545</name>
</gene>
<sequence length="290" mass="32851">MTAIDTASNYRLRLETSLKGALKAWVDYQTAYSLLVNGFDIYDSNRSITGLDVVEQALTKWLSAICNTLSQSYQGDTGKSFDASDLPSKLREIPRSLRHTMVDSYRQPDLTLWLSFADALIEQYDFEQLVQKVTVLAEGLEQSGMREIADRLVCNFWLRNHGRDNPIKRTKRHVVIESSLYSDAFFGGYSYDTKQKMSLMLEAIRVAATESGDNRLVPPFEELIEAVNNTPDRQLIKSGTAFGNKSTVEIKVYQGKFKCFFNPEVLDALLSFIIIHRTQEGELHNLPEAA</sequence>
<evidence type="ECO:0008006" key="3">
    <source>
        <dbReference type="Google" id="ProtNLM"/>
    </source>
</evidence>
<comment type="caution">
    <text evidence="1">The sequence shown here is derived from an EMBL/GenBank/DDBJ whole genome shotgun (WGS) entry which is preliminary data.</text>
</comment>
<keyword evidence="2" id="KW-1185">Reference proteome</keyword>
<dbReference type="AlphaFoldDB" id="A0A8J6UEH7"/>
<dbReference type="Proteomes" id="UP000638014">
    <property type="component" value="Unassembled WGS sequence"/>
</dbReference>
<proteinExistence type="predicted"/>
<dbReference type="EMBL" id="JACXAF010000009">
    <property type="protein sequence ID" value="MBD1389474.1"/>
    <property type="molecule type" value="Genomic_DNA"/>
</dbReference>
<organism evidence="1 2">
    <name type="scientific">Neiella litorisoli</name>
    <dbReference type="NCBI Taxonomy" id="2771431"/>
    <lineage>
        <taxon>Bacteria</taxon>
        <taxon>Pseudomonadati</taxon>
        <taxon>Pseudomonadota</taxon>
        <taxon>Gammaproteobacteria</taxon>
        <taxon>Alteromonadales</taxon>
        <taxon>Echinimonadaceae</taxon>
        <taxon>Neiella</taxon>
    </lineage>
</organism>
<accession>A0A8J6UEH7</accession>
<evidence type="ECO:0000313" key="1">
    <source>
        <dbReference type="EMBL" id="MBD1389474.1"/>
    </source>
</evidence>
<protein>
    <recommendedName>
        <fullName evidence="3">DUF4942 domain-containing protein</fullName>
    </recommendedName>
</protein>
<reference evidence="1" key="1">
    <citation type="submission" date="2020-09" db="EMBL/GenBank/DDBJ databases">
        <title>A novel bacterium of genus Neiella, isolated from South China Sea.</title>
        <authorList>
            <person name="Huang H."/>
            <person name="Mo K."/>
            <person name="Hu Y."/>
        </authorList>
    </citation>
    <scope>NUCLEOTIDE SEQUENCE</scope>
    <source>
        <strain evidence="1">HB171785</strain>
    </source>
</reference>
<evidence type="ECO:0000313" key="2">
    <source>
        <dbReference type="Proteomes" id="UP000638014"/>
    </source>
</evidence>
<dbReference type="RefSeq" id="WP_191144581.1">
    <property type="nucleotide sequence ID" value="NZ_JACXAF010000009.1"/>
</dbReference>
<name>A0A8J6UEH7_9GAMM</name>